<dbReference type="GO" id="GO:0055085">
    <property type="term" value="P:transmembrane transport"/>
    <property type="evidence" value="ECO:0007669"/>
    <property type="project" value="InterPro"/>
</dbReference>
<protein>
    <submittedName>
        <fullName evidence="9">ABC transporter permease</fullName>
    </submittedName>
</protein>
<dbReference type="PANTHER" id="PTHR30151">
    <property type="entry name" value="ALKANE SULFONATE ABC TRANSPORTER-RELATED, MEMBRANE SUBUNIT"/>
    <property type="match status" value="1"/>
</dbReference>
<dbReference type="CDD" id="cd06261">
    <property type="entry name" value="TM_PBP2"/>
    <property type="match status" value="1"/>
</dbReference>
<comment type="subcellular location">
    <subcellularLocation>
        <location evidence="1 7">Cell membrane</location>
        <topology evidence="1 7">Multi-pass membrane protein</topology>
    </subcellularLocation>
</comment>
<evidence type="ECO:0000256" key="7">
    <source>
        <dbReference type="RuleBase" id="RU363032"/>
    </source>
</evidence>
<feature type="transmembrane region" description="Helical" evidence="7">
    <location>
        <begin position="112"/>
        <end position="134"/>
    </location>
</feature>
<dbReference type="Proteomes" id="UP000509638">
    <property type="component" value="Chromosome"/>
</dbReference>
<feature type="transmembrane region" description="Helical" evidence="7">
    <location>
        <begin position="146"/>
        <end position="166"/>
    </location>
</feature>
<evidence type="ECO:0000259" key="8">
    <source>
        <dbReference type="PROSITE" id="PS50928"/>
    </source>
</evidence>
<keyword evidence="2 7" id="KW-0813">Transport</keyword>
<keyword evidence="6 7" id="KW-0472">Membrane</keyword>
<dbReference type="InterPro" id="IPR000515">
    <property type="entry name" value="MetI-like"/>
</dbReference>
<evidence type="ECO:0000256" key="6">
    <source>
        <dbReference type="ARBA" id="ARBA00023136"/>
    </source>
</evidence>
<keyword evidence="4 7" id="KW-0812">Transmembrane</keyword>
<dbReference type="PROSITE" id="PS50928">
    <property type="entry name" value="ABC_TM1"/>
    <property type="match status" value="1"/>
</dbReference>
<dbReference type="Gene3D" id="1.10.3720.10">
    <property type="entry name" value="MetI-like"/>
    <property type="match status" value="1"/>
</dbReference>
<reference evidence="9 10" key="1">
    <citation type="submission" date="2020-06" db="EMBL/GenBank/DDBJ databases">
        <authorList>
            <person name="Jo H."/>
        </authorList>
    </citation>
    <scope>NUCLEOTIDE SEQUENCE [LARGE SCALE GENOMIC DNA]</scope>
    <source>
        <strain evidence="9 10">I46</strain>
    </source>
</reference>
<dbReference type="AlphaFoldDB" id="A0A7D5IXM7"/>
<dbReference type="PANTHER" id="PTHR30151:SF0">
    <property type="entry name" value="ABC TRANSPORTER PERMEASE PROTEIN MJ0413-RELATED"/>
    <property type="match status" value="1"/>
</dbReference>
<evidence type="ECO:0000256" key="1">
    <source>
        <dbReference type="ARBA" id="ARBA00004651"/>
    </source>
</evidence>
<dbReference type="GO" id="GO:0005886">
    <property type="term" value="C:plasma membrane"/>
    <property type="evidence" value="ECO:0007669"/>
    <property type="project" value="UniProtKB-SubCell"/>
</dbReference>
<dbReference type="InterPro" id="IPR035906">
    <property type="entry name" value="MetI-like_sf"/>
</dbReference>
<proteinExistence type="inferred from homology"/>
<gene>
    <name evidence="9" type="ORF">HW566_08335</name>
</gene>
<comment type="similarity">
    <text evidence="7">Belongs to the binding-protein-dependent transport system permease family.</text>
</comment>
<name>A0A7D5IXM7_9MICO</name>
<feature type="transmembrane region" description="Helical" evidence="7">
    <location>
        <begin position="172"/>
        <end position="191"/>
    </location>
</feature>
<feature type="domain" description="ABC transmembrane type-1" evidence="8">
    <location>
        <begin position="108"/>
        <end position="288"/>
    </location>
</feature>
<evidence type="ECO:0000256" key="2">
    <source>
        <dbReference type="ARBA" id="ARBA00022448"/>
    </source>
</evidence>
<keyword evidence="3" id="KW-1003">Cell membrane</keyword>
<evidence type="ECO:0000256" key="5">
    <source>
        <dbReference type="ARBA" id="ARBA00022989"/>
    </source>
</evidence>
<keyword evidence="5 7" id="KW-1133">Transmembrane helix</keyword>
<evidence type="ECO:0000313" key="10">
    <source>
        <dbReference type="Proteomes" id="UP000509638"/>
    </source>
</evidence>
<feature type="transmembrane region" description="Helical" evidence="7">
    <location>
        <begin position="272"/>
        <end position="295"/>
    </location>
</feature>
<dbReference type="Pfam" id="PF00528">
    <property type="entry name" value="BPD_transp_1"/>
    <property type="match status" value="1"/>
</dbReference>
<evidence type="ECO:0000256" key="4">
    <source>
        <dbReference type="ARBA" id="ARBA00022692"/>
    </source>
</evidence>
<feature type="transmembrane region" description="Helical" evidence="7">
    <location>
        <begin position="237"/>
        <end position="260"/>
    </location>
</feature>
<organism evidence="9 10">
    <name type="scientific">Microbacterium oleivorans</name>
    <dbReference type="NCBI Taxonomy" id="273677"/>
    <lineage>
        <taxon>Bacteria</taxon>
        <taxon>Bacillati</taxon>
        <taxon>Actinomycetota</taxon>
        <taxon>Actinomycetes</taxon>
        <taxon>Micrococcales</taxon>
        <taxon>Microbacteriaceae</taxon>
        <taxon>Microbacterium</taxon>
    </lineage>
</organism>
<sequence>MTDTVPSGHADDAAAVAVAPTSAPVRRRPPARRPNQRAALYRFLLGLPVPFLFVVLWQIGRDQEWEIPLVGIRMAFLPTPSEVVASLWDYGFGGVNDDAFSGDLWVNLGTSALRVLVGFAIAAAIAIPLGIVMGRSYTMDGLFDPFINLFRPIPATAWVPLVGLLIGWGDQATIFLIALSAFFPIVLGAISGSKEVPPRLVEAGRMLGARRWEILTQVVVPASAPAIVNGLRVGLGIAWVVLVLGESVGVNVGLGSAIILARDVVRTDMVVVGMVAIGAAGFLSDRILVGAFRLATRGRPLIK</sequence>
<evidence type="ECO:0000256" key="3">
    <source>
        <dbReference type="ARBA" id="ARBA00022475"/>
    </source>
</evidence>
<feature type="transmembrane region" description="Helical" evidence="7">
    <location>
        <begin position="39"/>
        <end position="59"/>
    </location>
</feature>
<evidence type="ECO:0000313" key="9">
    <source>
        <dbReference type="EMBL" id="QLD11776.1"/>
    </source>
</evidence>
<accession>A0A7D5IXM7</accession>
<dbReference type="RefSeq" id="WP_178011997.1">
    <property type="nucleotide sequence ID" value="NZ_CP058316.1"/>
</dbReference>
<dbReference type="EMBL" id="CP058316">
    <property type="protein sequence ID" value="QLD11776.1"/>
    <property type="molecule type" value="Genomic_DNA"/>
</dbReference>
<dbReference type="SUPFAM" id="SSF161098">
    <property type="entry name" value="MetI-like"/>
    <property type="match status" value="1"/>
</dbReference>